<reference evidence="7" key="1">
    <citation type="submission" date="2020-03" db="EMBL/GenBank/DDBJ databases">
        <authorList>
            <person name="Chebbi M.A."/>
            <person name="Drezen J.M."/>
        </authorList>
    </citation>
    <scope>NUCLEOTIDE SEQUENCE</scope>
    <source>
        <tissue evidence="7">Whole body</tissue>
    </source>
</reference>
<dbReference type="EMBL" id="JAAOIC020000023">
    <property type="protein sequence ID" value="KAG8040361.1"/>
    <property type="molecule type" value="Genomic_DNA"/>
</dbReference>
<evidence type="ECO:0000256" key="2">
    <source>
        <dbReference type="ARBA" id="ARBA00022701"/>
    </source>
</evidence>
<keyword evidence="3" id="KW-0547">Nucleotide-binding</keyword>
<feature type="domain" description="Tubulin/FtsZ GTPase" evidence="5">
    <location>
        <begin position="1"/>
        <end position="129"/>
    </location>
</feature>
<dbReference type="Pfam" id="PF03953">
    <property type="entry name" value="Tubulin_C"/>
    <property type="match status" value="1"/>
</dbReference>
<comment type="similarity">
    <text evidence="1">Belongs to the tubulin family.</text>
</comment>
<evidence type="ECO:0000259" key="5">
    <source>
        <dbReference type="SMART" id="SM00864"/>
    </source>
</evidence>
<protein>
    <recommendedName>
        <fullName evidence="9">Tubulin alpha chain</fullName>
    </recommendedName>
</protein>
<gene>
    <name evidence="7" type="ORF">G9C98_000932</name>
</gene>
<dbReference type="OrthoDB" id="1844at2759"/>
<dbReference type="InterPro" id="IPR000217">
    <property type="entry name" value="Tubulin"/>
</dbReference>
<evidence type="ECO:0000256" key="3">
    <source>
        <dbReference type="ARBA" id="ARBA00022741"/>
    </source>
</evidence>
<dbReference type="Pfam" id="PF00091">
    <property type="entry name" value="Tubulin"/>
    <property type="match status" value="1"/>
</dbReference>
<dbReference type="InterPro" id="IPR017975">
    <property type="entry name" value="Tubulin_CS"/>
</dbReference>
<reference evidence="7" key="2">
    <citation type="submission" date="2021-04" db="EMBL/GenBank/DDBJ databases">
        <title>Genome-wide patterns of bracovirus chromosomal integration into multiple host tissues during parasitism.</title>
        <authorList>
            <person name="Chebbi M.A.C."/>
        </authorList>
    </citation>
    <scope>NUCLEOTIDE SEQUENCE</scope>
    <source>
        <tissue evidence="7">Whole body</tissue>
    </source>
</reference>
<proteinExistence type="inferred from homology"/>
<name>A0A8J5QX28_9HYME</name>
<evidence type="ECO:0000313" key="8">
    <source>
        <dbReference type="Proteomes" id="UP000729913"/>
    </source>
</evidence>
<organism evidence="7 8">
    <name type="scientific">Cotesia typhae</name>
    <dbReference type="NCBI Taxonomy" id="2053667"/>
    <lineage>
        <taxon>Eukaryota</taxon>
        <taxon>Metazoa</taxon>
        <taxon>Ecdysozoa</taxon>
        <taxon>Arthropoda</taxon>
        <taxon>Hexapoda</taxon>
        <taxon>Insecta</taxon>
        <taxon>Pterygota</taxon>
        <taxon>Neoptera</taxon>
        <taxon>Endopterygota</taxon>
        <taxon>Hymenoptera</taxon>
        <taxon>Apocrita</taxon>
        <taxon>Ichneumonoidea</taxon>
        <taxon>Braconidae</taxon>
        <taxon>Microgastrinae</taxon>
        <taxon>Cotesia</taxon>
    </lineage>
</organism>
<evidence type="ECO:0000256" key="1">
    <source>
        <dbReference type="ARBA" id="ARBA00009636"/>
    </source>
</evidence>
<dbReference type="GO" id="GO:0005874">
    <property type="term" value="C:microtubule"/>
    <property type="evidence" value="ECO:0007669"/>
    <property type="project" value="UniProtKB-KW"/>
</dbReference>
<dbReference type="SMART" id="SM00865">
    <property type="entry name" value="Tubulin_C"/>
    <property type="match status" value="1"/>
</dbReference>
<accession>A0A8J5QX28</accession>
<dbReference type="PANTHER" id="PTHR11588">
    <property type="entry name" value="TUBULIN"/>
    <property type="match status" value="1"/>
</dbReference>
<evidence type="ECO:0008006" key="9">
    <source>
        <dbReference type="Google" id="ProtNLM"/>
    </source>
</evidence>
<evidence type="ECO:0000256" key="4">
    <source>
        <dbReference type="ARBA" id="ARBA00023134"/>
    </source>
</evidence>
<keyword evidence="4" id="KW-0342">GTP-binding</keyword>
<sequence>KIYFLLYLLRAYGSNVNFKNFRSFGGGTGSGFTTLLLENIKQDYDKLTKLDFSIYPAPHISTSVVEPYNALLTTHGTVDYEDCCFIVDNEALYDICSNNLEVERPTYTNLNRLQSQVVSAATASLRFEGSPNVQLDEIQTNLVPYPRIHFPLITYSPIITARQASNVDMNVLHMTNECFQPSNQLVKCDSRDCAYMSCCLLYRGNINPNDVNQSIKVLKEKKDLRFVNWSPTSFKVGINYQPPTTVPGGDLGKTDRSLAMLCNNTSIRHAWSRLARKYDLMFKKRAFVHHFMDEGLDESVFVEARDDIAALIDDYKDVEK</sequence>
<dbReference type="AlphaFoldDB" id="A0A8J5QX28"/>
<evidence type="ECO:0000259" key="6">
    <source>
        <dbReference type="SMART" id="SM00865"/>
    </source>
</evidence>
<feature type="domain" description="Tubulin/FtsZ 2-layer sandwich" evidence="6">
    <location>
        <begin position="132"/>
        <end position="276"/>
    </location>
</feature>
<dbReference type="SMART" id="SM00864">
    <property type="entry name" value="Tubulin"/>
    <property type="match status" value="1"/>
</dbReference>
<feature type="non-terminal residue" evidence="7">
    <location>
        <position position="1"/>
    </location>
</feature>
<keyword evidence="8" id="KW-1185">Reference proteome</keyword>
<dbReference type="Proteomes" id="UP000729913">
    <property type="component" value="Unassembled WGS sequence"/>
</dbReference>
<dbReference type="GO" id="GO:0005525">
    <property type="term" value="F:GTP binding"/>
    <property type="evidence" value="ECO:0007669"/>
    <property type="project" value="UniProtKB-KW"/>
</dbReference>
<dbReference type="PROSITE" id="PS00227">
    <property type="entry name" value="TUBULIN"/>
    <property type="match status" value="1"/>
</dbReference>
<dbReference type="InterPro" id="IPR003008">
    <property type="entry name" value="Tubulin_FtsZ_GTPase"/>
</dbReference>
<keyword evidence="2" id="KW-0493">Microtubule</keyword>
<dbReference type="InterPro" id="IPR018316">
    <property type="entry name" value="Tubulin/FtsZ_2-layer-sand-dom"/>
</dbReference>
<evidence type="ECO:0000313" key="7">
    <source>
        <dbReference type="EMBL" id="KAG8040361.1"/>
    </source>
</evidence>
<comment type="caution">
    <text evidence="7">The sequence shown here is derived from an EMBL/GenBank/DDBJ whole genome shotgun (WGS) entry which is preliminary data.</text>
</comment>
<dbReference type="GO" id="GO:0007017">
    <property type="term" value="P:microtubule-based process"/>
    <property type="evidence" value="ECO:0007669"/>
    <property type="project" value="InterPro"/>
</dbReference>